<keyword evidence="1" id="KW-1133">Transmembrane helix</keyword>
<organism evidence="2 3">
    <name type="scientific">Lysobacter hankyongensis</name>
    <dbReference type="NCBI Taxonomy" id="1176535"/>
    <lineage>
        <taxon>Bacteria</taxon>
        <taxon>Pseudomonadati</taxon>
        <taxon>Pseudomonadota</taxon>
        <taxon>Gammaproteobacteria</taxon>
        <taxon>Lysobacterales</taxon>
        <taxon>Lysobacteraceae</taxon>
        <taxon>Lysobacter</taxon>
    </lineage>
</organism>
<evidence type="ECO:0000313" key="2">
    <source>
        <dbReference type="EMBL" id="GAA4781942.1"/>
    </source>
</evidence>
<keyword evidence="1" id="KW-0472">Membrane</keyword>
<accession>A0ABP9AK49</accession>
<evidence type="ECO:0008006" key="4">
    <source>
        <dbReference type="Google" id="ProtNLM"/>
    </source>
</evidence>
<reference evidence="3" key="1">
    <citation type="journal article" date="2019" name="Int. J. Syst. Evol. Microbiol.">
        <title>The Global Catalogue of Microorganisms (GCM) 10K type strain sequencing project: providing services to taxonomists for standard genome sequencing and annotation.</title>
        <authorList>
            <consortium name="The Broad Institute Genomics Platform"/>
            <consortium name="The Broad Institute Genome Sequencing Center for Infectious Disease"/>
            <person name="Wu L."/>
            <person name="Ma J."/>
        </authorList>
    </citation>
    <scope>NUCLEOTIDE SEQUENCE [LARGE SCALE GENOMIC DNA]</scope>
    <source>
        <strain evidence="3">JCM 18204</strain>
    </source>
</reference>
<feature type="transmembrane region" description="Helical" evidence="1">
    <location>
        <begin position="19"/>
        <end position="38"/>
    </location>
</feature>
<dbReference type="RefSeq" id="WP_345301504.1">
    <property type="nucleotide sequence ID" value="NZ_BAABJE010000001.1"/>
</dbReference>
<proteinExistence type="predicted"/>
<sequence length="429" mass="45795">MTIDGDAAAPPRRRRWRRFFLIATTALLALALFGGWLLQPEQLVPLILDRTGKALSLEITADAGATARLRDRPQLVVRNLVVRAPGAKTAMLRADRLLISLPWSSVRSGGEDPTVERLELDAPVLDVPALQAWLAQRPPGEPPKIPTLTDGLRVADGRIDNGDWRVEGVAVDLPALHPGRPAHARIRGRYLDAPTSIVFDLAVAMTRPANDAGVAVVGPLTLARGDWRIPATLTLSGPLHLGDGGIAMTPAKFGVSARYVSGDTTLPFSLGLHGPLRFDTATWVLAPVGVALRGEDPIPAFDAHGALALGRRLAIRLDGALPVWPSSWPALPAPVSNSTSPLPFALRYTGQPDLSDIAGLSLRRDATAFDGRFRLYDVLGWIDQAGGAPLPPLDGTLRSPKLEISGATLEGVRIVLDDEGIAEMKEETP</sequence>
<evidence type="ECO:0000256" key="1">
    <source>
        <dbReference type="SAM" id="Phobius"/>
    </source>
</evidence>
<protein>
    <recommendedName>
        <fullName evidence="4">AsmA family protein</fullName>
    </recommendedName>
</protein>
<comment type="caution">
    <text evidence="2">The sequence shown here is derived from an EMBL/GenBank/DDBJ whole genome shotgun (WGS) entry which is preliminary data.</text>
</comment>
<gene>
    <name evidence="2" type="ORF">GCM10023307_03020</name>
</gene>
<keyword evidence="3" id="KW-1185">Reference proteome</keyword>
<dbReference type="EMBL" id="BAABJE010000001">
    <property type="protein sequence ID" value="GAA4781942.1"/>
    <property type="molecule type" value="Genomic_DNA"/>
</dbReference>
<name>A0ABP9AK49_9GAMM</name>
<keyword evidence="1" id="KW-0812">Transmembrane</keyword>
<evidence type="ECO:0000313" key="3">
    <source>
        <dbReference type="Proteomes" id="UP001499959"/>
    </source>
</evidence>
<dbReference type="Proteomes" id="UP001499959">
    <property type="component" value="Unassembled WGS sequence"/>
</dbReference>